<dbReference type="Pfam" id="PF03115">
    <property type="entry name" value="Astro_capsid_N"/>
    <property type="match status" value="1"/>
</dbReference>
<accession>A0AAU7E1C4</accession>
<dbReference type="InterPro" id="IPR004337">
    <property type="entry name" value="Astro_capsid_N"/>
</dbReference>
<reference evidence="7" key="2">
    <citation type="submission" date="2024-02" db="EMBL/GenBank/DDBJ databases">
        <authorList>
            <person name="Hu B."/>
        </authorList>
    </citation>
    <scope>NUCLEOTIDE SEQUENCE</scope>
    <source>
        <strain evidence="7">6A/Kenya/BAT2988/2015</strain>
    </source>
</reference>
<feature type="region of interest" description="Disordered" evidence="4">
    <location>
        <begin position="661"/>
        <end position="695"/>
    </location>
</feature>
<sequence>MPKSNSKDKVVAAAAKAAAKTAAKKEKKKKEKKVTKKEVRKEVDKEVKKFTKRLEGPKAAYKVRVSATLGHISGNVEHGPELKMSTFLHPSLVKGPDDGTEFGPLQAAAAQYGLWRCSVARVVMTPLVGPSAVSGTVERLSLNLTQTPSSTNWGGLGARKHMDAQAGTRHSIKFGRRDLAGPRDGGWWLTDTNAEGAQSAGPLIEIHGLGQTMSAYQNTPWTKELYIVELDGVWEFANYTANPSLGQLDRVEETANASLSTSSSGEIEMTLSDAPALLRFMDDQTAERATATTPQKPGEVIFQVVDTAASLASQLAPPPFGWLIKGGWWFLKKIVGAAGENSGSAKFLVYPSLADAQNNRPAISTQHSLARTSPVRGSFQVTQINAPNMGGVTAGTSITTYTPLPMQPDYPPQSGHYILEATLKRVHKPKRQTDARYSYPPMFVENGLKKGSNTYRAAHFLVQNPIAIGVGENNELISYGVPEPASDQGYRIPQDMLVSSSELRIRLLGTDSRNIQDVGGSSAIHLHTLLWVPDGTANFNWLKYGTESTPKNAGFLSSRLGNDQIWKYGADNVSNMVGDVTDVPAVSNNYWLTFYLTQGPSGSDISWSDIRWPPSSSTPTTLGFLLMGGNVTGYKYLMELTKPVQKYSKVEKLALAMGLDPNTFESDSDSDTDVETASEGESDDESEVSFDVIPQQTRTDDYLRLREQGLSHKEVLEVLSIENPAV</sequence>
<evidence type="ECO:0000256" key="4">
    <source>
        <dbReference type="SAM" id="MobiDB-lite"/>
    </source>
</evidence>
<dbReference type="GO" id="GO:0019028">
    <property type="term" value="C:viral capsid"/>
    <property type="evidence" value="ECO:0007669"/>
    <property type="project" value="UniProtKB-KW"/>
</dbReference>
<feature type="domain" description="Astrovirus capsid protein inner core" evidence="5">
    <location>
        <begin position="5"/>
        <end position="239"/>
    </location>
</feature>
<dbReference type="EMBL" id="PP711878">
    <property type="protein sequence ID" value="XBH23937.1"/>
    <property type="molecule type" value="Genomic_RNA"/>
</dbReference>
<evidence type="ECO:0000256" key="3">
    <source>
        <dbReference type="ARBA" id="ARBA00022844"/>
    </source>
</evidence>
<dbReference type="InterPro" id="IPR029053">
    <property type="entry name" value="Viral_coat"/>
</dbReference>
<feature type="compositionally biased region" description="Basic and acidic residues" evidence="4">
    <location>
        <begin position="1"/>
        <end position="10"/>
    </location>
</feature>
<comment type="subcellular location">
    <subcellularLocation>
        <location evidence="1">Virion</location>
    </subcellularLocation>
</comment>
<evidence type="ECO:0000259" key="6">
    <source>
        <dbReference type="Pfam" id="PF20751"/>
    </source>
</evidence>
<dbReference type="InterPro" id="IPR048802">
    <property type="entry name" value="SP2_M"/>
</dbReference>
<feature type="compositionally biased region" description="Low complexity" evidence="4">
    <location>
        <begin position="11"/>
        <end position="21"/>
    </location>
</feature>
<protein>
    <submittedName>
        <fullName evidence="7">Capsid protein</fullName>
    </submittedName>
</protein>
<evidence type="ECO:0000313" key="7">
    <source>
        <dbReference type="EMBL" id="XBH23937.1"/>
    </source>
</evidence>
<evidence type="ECO:0000256" key="2">
    <source>
        <dbReference type="ARBA" id="ARBA00022561"/>
    </source>
</evidence>
<keyword evidence="2" id="KW-0167">Capsid protein</keyword>
<feature type="region of interest" description="Disordered" evidence="4">
    <location>
        <begin position="1"/>
        <end position="38"/>
    </location>
</feature>
<evidence type="ECO:0000259" key="5">
    <source>
        <dbReference type="Pfam" id="PF03115"/>
    </source>
</evidence>
<evidence type="ECO:0000256" key="1">
    <source>
        <dbReference type="ARBA" id="ARBA00004328"/>
    </source>
</evidence>
<feature type="domain" description="Structural protein 2 second" evidence="6">
    <location>
        <begin position="249"/>
        <end position="370"/>
    </location>
</feature>
<feature type="compositionally biased region" description="Basic residues" evidence="4">
    <location>
        <begin position="25"/>
        <end position="35"/>
    </location>
</feature>
<proteinExistence type="predicted"/>
<organism evidence="7">
    <name type="scientific">Miniopterus bat astrovirus</name>
    <dbReference type="NCBI Taxonomy" id="3141885"/>
    <lineage>
        <taxon>Viruses</taxon>
        <taxon>Riboviria</taxon>
        <taxon>Orthornavirae</taxon>
        <taxon>Pisuviricota</taxon>
        <taxon>Stelpaviricetes</taxon>
        <taxon>Stellavirales</taxon>
        <taxon>Astroviridae</taxon>
    </lineage>
</organism>
<dbReference type="Pfam" id="PF20751">
    <property type="entry name" value="SP2_M"/>
    <property type="match status" value="1"/>
</dbReference>
<reference evidence="7" key="1">
    <citation type="journal article" date="2024" name="Microbiome">
        <title>Substantial viral diversity in bats and rodents from East Africa: insights into evolution, recombination, and cocirculation.</title>
        <authorList>
            <person name="Wang D."/>
            <person name="Yang X."/>
            <person name="Ren Z."/>
            <person name="Hu B."/>
            <person name="Zhao H."/>
            <person name="Yang K."/>
            <person name="Shi P."/>
            <person name="Zhang Z."/>
            <person name="Feng Q."/>
            <person name="Nawenja C.V."/>
            <person name="Obanda V."/>
            <person name="Robert K."/>
            <person name="Nalikka B."/>
            <person name="Waruhiu C.N."/>
            <person name="Ochola G.O."/>
            <person name="Onyuok S.O."/>
            <person name="Ochieng H."/>
            <person name="Li B."/>
            <person name="Zhu Y."/>
            <person name="Si H."/>
            <person name="Yin J."/>
            <person name="Kristiansen K."/>
            <person name="Jin X."/>
            <person name="Xu X."/>
            <person name="Xiao M."/>
            <person name="Agwanda B."/>
            <person name="Ommeh S."/>
            <person name="Li J."/>
            <person name="Shi Z.L."/>
        </authorList>
    </citation>
    <scope>NUCLEOTIDE SEQUENCE</scope>
    <source>
        <strain evidence="7">6A/Kenya/BAT2988/2015</strain>
    </source>
</reference>
<dbReference type="Gene3D" id="2.60.120.20">
    <property type="match status" value="1"/>
</dbReference>
<keyword evidence="3" id="KW-0946">Virion</keyword>
<feature type="compositionally biased region" description="Acidic residues" evidence="4">
    <location>
        <begin position="666"/>
        <end position="688"/>
    </location>
</feature>
<name>A0AAU7E1C4_9VIRU</name>